<name>A0AAD2GWN6_9AGAR</name>
<feature type="transmembrane region" description="Helical" evidence="1">
    <location>
        <begin position="76"/>
        <end position="100"/>
    </location>
</feature>
<organism evidence="3 4">
    <name type="scientific">Mycena citricolor</name>
    <dbReference type="NCBI Taxonomy" id="2018698"/>
    <lineage>
        <taxon>Eukaryota</taxon>
        <taxon>Fungi</taxon>
        <taxon>Dikarya</taxon>
        <taxon>Basidiomycota</taxon>
        <taxon>Agaricomycotina</taxon>
        <taxon>Agaricomycetes</taxon>
        <taxon>Agaricomycetidae</taxon>
        <taxon>Agaricales</taxon>
        <taxon>Marasmiineae</taxon>
        <taxon>Mycenaceae</taxon>
        <taxon>Mycena</taxon>
    </lineage>
</organism>
<evidence type="ECO:0000259" key="2">
    <source>
        <dbReference type="Pfam" id="PF20153"/>
    </source>
</evidence>
<feature type="domain" description="DUF6535" evidence="2">
    <location>
        <begin position="1"/>
        <end position="70"/>
    </location>
</feature>
<keyword evidence="1" id="KW-0472">Membrane</keyword>
<evidence type="ECO:0000313" key="3">
    <source>
        <dbReference type="EMBL" id="CAK5265318.1"/>
    </source>
</evidence>
<gene>
    <name evidence="3" type="ORF">MYCIT1_LOCUS6196</name>
</gene>
<keyword evidence="1" id="KW-0812">Transmembrane</keyword>
<protein>
    <recommendedName>
        <fullName evidence="2">DUF6535 domain-containing protein</fullName>
    </recommendedName>
</protein>
<feature type="non-terminal residue" evidence="3">
    <location>
        <position position="166"/>
    </location>
</feature>
<keyword evidence="1" id="KW-1133">Transmembrane helix</keyword>
<feature type="non-terminal residue" evidence="3">
    <location>
        <position position="1"/>
    </location>
</feature>
<dbReference type="InterPro" id="IPR045338">
    <property type="entry name" value="DUF6535"/>
</dbReference>
<evidence type="ECO:0000313" key="4">
    <source>
        <dbReference type="Proteomes" id="UP001295794"/>
    </source>
</evidence>
<dbReference type="Pfam" id="PF20153">
    <property type="entry name" value="DUF6535"/>
    <property type="match status" value="1"/>
</dbReference>
<dbReference type="AlphaFoldDB" id="A0AAD2GWN6"/>
<dbReference type="EMBL" id="CAVNYO010000085">
    <property type="protein sequence ID" value="CAK5265318.1"/>
    <property type="molecule type" value="Genomic_DNA"/>
</dbReference>
<proteinExistence type="predicted"/>
<comment type="caution">
    <text evidence="3">The sequence shown here is derived from an EMBL/GenBank/DDBJ whole genome shotgun (WGS) entry which is preliminary data.</text>
</comment>
<keyword evidence="4" id="KW-1185">Reference proteome</keyword>
<dbReference type="Proteomes" id="UP001295794">
    <property type="component" value="Unassembled WGS sequence"/>
</dbReference>
<feature type="transmembrane region" description="Helical" evidence="1">
    <location>
        <begin position="49"/>
        <end position="70"/>
    </location>
</feature>
<accession>A0AAD2GWN6</accession>
<reference evidence="3" key="1">
    <citation type="submission" date="2023-11" db="EMBL/GenBank/DDBJ databases">
        <authorList>
            <person name="De Vega J J."/>
            <person name="De Vega J J."/>
        </authorList>
    </citation>
    <scope>NUCLEOTIDE SEQUENCE</scope>
</reference>
<sequence length="166" mass="18842">ALLATLVEQWARNFVQKVDMWPSPPIRARVYSFLYFGLKRFRMHDIVEVVPLLLHLSLILFLAGLVLFLIPVNTAVMYLCVGILGLIMLVYAIVTVLPLLASDCPYRTPLTNACWNLAFLGRHIMELFHPNAVASTQTMTERMVVDATVAISSRFKRDLHALTWTL</sequence>
<evidence type="ECO:0000256" key="1">
    <source>
        <dbReference type="SAM" id="Phobius"/>
    </source>
</evidence>